<keyword evidence="2" id="KW-0812">Transmembrane</keyword>
<evidence type="ECO:0000256" key="1">
    <source>
        <dbReference type="SAM" id="MobiDB-lite"/>
    </source>
</evidence>
<reference evidence="3 4" key="1">
    <citation type="submission" date="2016-01" db="EMBL/GenBank/DDBJ databases">
        <title>Genome sequence of Oerskovia enterophila VJag, an agar and cellulose degrading bacterium.</title>
        <authorList>
            <person name="Poehlein A."/>
            <person name="Jag V."/>
            <person name="Bengelsdorf F."/>
            <person name="Duerre P."/>
            <person name="Daniel R."/>
        </authorList>
    </citation>
    <scope>NUCLEOTIDE SEQUENCE [LARGE SCALE GENOMIC DNA]</scope>
    <source>
        <strain evidence="3 4">VJag</strain>
    </source>
</reference>
<dbReference type="RefSeq" id="WP_056651121.1">
    <property type="nucleotide sequence ID" value="NZ_LRIE01000075.1"/>
</dbReference>
<evidence type="ECO:0000256" key="2">
    <source>
        <dbReference type="SAM" id="Phobius"/>
    </source>
</evidence>
<keyword evidence="2" id="KW-0472">Membrane</keyword>
<dbReference type="Proteomes" id="UP000076447">
    <property type="component" value="Unassembled WGS sequence"/>
</dbReference>
<name>A0A163RA18_9CELL</name>
<feature type="transmembrane region" description="Helical" evidence="2">
    <location>
        <begin position="201"/>
        <end position="221"/>
    </location>
</feature>
<gene>
    <name evidence="3" type="ORF">OJAG_23730</name>
</gene>
<dbReference type="PATRIC" id="fig|43678.3.peg.2479"/>
<comment type="caution">
    <text evidence="3">The sequence shown here is derived from an EMBL/GenBank/DDBJ whole genome shotgun (WGS) entry which is preliminary data.</text>
</comment>
<evidence type="ECO:0008006" key="5">
    <source>
        <dbReference type="Google" id="ProtNLM"/>
    </source>
</evidence>
<accession>A0A163RA18</accession>
<dbReference type="OrthoDB" id="3078502at2"/>
<feature type="transmembrane region" description="Helical" evidence="2">
    <location>
        <begin position="43"/>
        <end position="61"/>
    </location>
</feature>
<evidence type="ECO:0000313" key="4">
    <source>
        <dbReference type="Proteomes" id="UP000076447"/>
    </source>
</evidence>
<sequence length="252" mass="26148">MTDHGSPSPRGRSTPGATNPSTGPGSPAAPGGPVAAVHRHLELVAAVLLAIATVMTAWSAFQSAQWGGEMATSYSAAGAARTESNRASTLAGQQTIIDVQLFTDWLSALDEEQGRVGPAPGYVPDPATYSGFLYARFREEFEPAVQAWVALDPSTNADAPPSPFAMDEYVLSATQESQRLEKKADAAAARAHHANGVKDNYVLATVLCASVLFFGGIGAKLSSPRLRLAMVGIGGVALLATLGVLISYPVQV</sequence>
<feature type="compositionally biased region" description="Low complexity" evidence="1">
    <location>
        <begin position="23"/>
        <end position="33"/>
    </location>
</feature>
<keyword evidence="2" id="KW-1133">Transmembrane helix</keyword>
<feature type="transmembrane region" description="Helical" evidence="2">
    <location>
        <begin position="228"/>
        <end position="250"/>
    </location>
</feature>
<feature type="region of interest" description="Disordered" evidence="1">
    <location>
        <begin position="1"/>
        <end position="33"/>
    </location>
</feature>
<proteinExistence type="predicted"/>
<organism evidence="3 4">
    <name type="scientific">Oerskovia enterophila</name>
    <dbReference type="NCBI Taxonomy" id="43678"/>
    <lineage>
        <taxon>Bacteria</taxon>
        <taxon>Bacillati</taxon>
        <taxon>Actinomycetota</taxon>
        <taxon>Actinomycetes</taxon>
        <taxon>Micrococcales</taxon>
        <taxon>Cellulomonadaceae</taxon>
        <taxon>Oerskovia</taxon>
    </lineage>
</organism>
<dbReference type="STRING" id="43678.OJAG_23730"/>
<evidence type="ECO:0000313" key="3">
    <source>
        <dbReference type="EMBL" id="KZM35000.1"/>
    </source>
</evidence>
<dbReference type="AlphaFoldDB" id="A0A163RA18"/>
<dbReference type="EMBL" id="LRIE01000075">
    <property type="protein sequence ID" value="KZM35000.1"/>
    <property type="molecule type" value="Genomic_DNA"/>
</dbReference>
<protein>
    <recommendedName>
        <fullName evidence="5">DUF4337 domain-containing protein</fullName>
    </recommendedName>
</protein>